<comment type="subcellular location">
    <subcellularLocation>
        <location evidence="1">Membrane</location>
        <topology evidence="1">Multi-pass membrane protein</topology>
    </subcellularLocation>
</comment>
<feature type="transmembrane region" description="Helical" evidence="6">
    <location>
        <begin position="270"/>
        <end position="294"/>
    </location>
</feature>
<protein>
    <submittedName>
        <fullName evidence="7">Uncharacterized protein</fullName>
    </submittedName>
</protein>
<proteinExistence type="predicted"/>
<keyword evidence="3 6" id="KW-1133">Transmembrane helix</keyword>
<evidence type="ECO:0000256" key="1">
    <source>
        <dbReference type="ARBA" id="ARBA00004141"/>
    </source>
</evidence>
<evidence type="ECO:0000256" key="5">
    <source>
        <dbReference type="SAM" id="MobiDB-lite"/>
    </source>
</evidence>
<evidence type="ECO:0000256" key="2">
    <source>
        <dbReference type="ARBA" id="ARBA00022692"/>
    </source>
</evidence>
<accession>A0A6H5GNR6</accession>
<dbReference type="Gene3D" id="1.10.1450.10">
    <property type="entry name" value="Tetraspanin"/>
    <property type="match status" value="1"/>
</dbReference>
<gene>
    <name evidence="7" type="ORF">NTEN_LOCUS11171</name>
</gene>
<feature type="transmembrane region" description="Helical" evidence="6">
    <location>
        <begin position="240"/>
        <end position="263"/>
    </location>
</feature>
<evidence type="ECO:0000256" key="6">
    <source>
        <dbReference type="SAM" id="Phobius"/>
    </source>
</evidence>
<dbReference type="PANTHER" id="PTHR19282:SF527">
    <property type="entry name" value="TETRASPANIN"/>
    <property type="match status" value="1"/>
</dbReference>
<evidence type="ECO:0000313" key="7">
    <source>
        <dbReference type="EMBL" id="CAB0005694.1"/>
    </source>
</evidence>
<evidence type="ECO:0000256" key="3">
    <source>
        <dbReference type="ARBA" id="ARBA00022989"/>
    </source>
</evidence>
<dbReference type="SUPFAM" id="SSF48652">
    <property type="entry name" value="Tetraspanin"/>
    <property type="match status" value="1"/>
</dbReference>
<keyword evidence="4 6" id="KW-0472">Membrane</keyword>
<name>A0A6H5GNR6_9HEMI</name>
<dbReference type="InterPro" id="IPR018499">
    <property type="entry name" value="Tetraspanin/Peripherin"/>
</dbReference>
<dbReference type="EMBL" id="CADCXU010016587">
    <property type="protein sequence ID" value="CAB0005694.1"/>
    <property type="molecule type" value="Genomic_DNA"/>
</dbReference>
<keyword evidence="2 6" id="KW-0812">Transmembrane</keyword>
<organism evidence="7 8">
    <name type="scientific">Nesidiocoris tenuis</name>
    <dbReference type="NCBI Taxonomy" id="355587"/>
    <lineage>
        <taxon>Eukaryota</taxon>
        <taxon>Metazoa</taxon>
        <taxon>Ecdysozoa</taxon>
        <taxon>Arthropoda</taxon>
        <taxon>Hexapoda</taxon>
        <taxon>Insecta</taxon>
        <taxon>Pterygota</taxon>
        <taxon>Neoptera</taxon>
        <taxon>Paraneoptera</taxon>
        <taxon>Hemiptera</taxon>
        <taxon>Heteroptera</taxon>
        <taxon>Panheteroptera</taxon>
        <taxon>Cimicomorpha</taxon>
        <taxon>Miridae</taxon>
        <taxon>Dicyphina</taxon>
        <taxon>Nesidiocoris</taxon>
    </lineage>
</organism>
<sequence length="415" mass="45892">MEKSRAGSWKNWPKIFQLSEFEPPAFLPLPVPPARPAVRSTVKVPAAPPSAALPPRRPSGRPPPPTPVLESRPMTLSSASVSFGCACERRPDFIDLCSTLERVAVEGSAGDDRPEAEASNRRWSFAVMPSSTTESDFSAVSTIKSTFQWIITPTVRRVDSANLIVLGLLTLTNLQVHFIDSWPSVSRDFGDGIRRRDGRLWPVHQVQHVGGLTVFGLGIWTVMDKSFINELLGTNLYMGAVYIIISSGAIVTLIAFFGCLGAIKEIKCMLLTYALFLFIVLVVMLVGGILGYVFREKVRHTMEVEMYSTIKQYNEKRSIRRAWDDTQDNLQCCGVTSFSDWRGNIPDSCCRELNGKKVNCKTFPTALNIYTSGCLNITEKYVKEHASIIGASAVTVSGLMVLGLIFSLVMFKLIE</sequence>
<evidence type="ECO:0000256" key="4">
    <source>
        <dbReference type="ARBA" id="ARBA00023136"/>
    </source>
</evidence>
<keyword evidence="8" id="KW-1185">Reference proteome</keyword>
<evidence type="ECO:0000313" key="8">
    <source>
        <dbReference type="Proteomes" id="UP000479000"/>
    </source>
</evidence>
<dbReference type="AlphaFoldDB" id="A0A6H5GNR6"/>
<dbReference type="PANTHER" id="PTHR19282">
    <property type="entry name" value="TETRASPANIN"/>
    <property type="match status" value="1"/>
</dbReference>
<feature type="transmembrane region" description="Helical" evidence="6">
    <location>
        <begin position="388"/>
        <end position="411"/>
    </location>
</feature>
<dbReference type="Proteomes" id="UP000479000">
    <property type="component" value="Unassembled WGS sequence"/>
</dbReference>
<dbReference type="PRINTS" id="PR00259">
    <property type="entry name" value="TMFOUR"/>
</dbReference>
<feature type="compositionally biased region" description="Pro residues" evidence="5">
    <location>
        <begin position="46"/>
        <end position="67"/>
    </location>
</feature>
<dbReference type="OrthoDB" id="438211at2759"/>
<dbReference type="GO" id="GO:0005886">
    <property type="term" value="C:plasma membrane"/>
    <property type="evidence" value="ECO:0007669"/>
    <property type="project" value="TreeGrafter"/>
</dbReference>
<reference evidence="7 8" key="1">
    <citation type="submission" date="2020-02" db="EMBL/GenBank/DDBJ databases">
        <authorList>
            <person name="Ferguson B K."/>
        </authorList>
    </citation>
    <scope>NUCLEOTIDE SEQUENCE [LARGE SCALE GENOMIC DNA]</scope>
</reference>
<feature type="transmembrane region" description="Helical" evidence="6">
    <location>
        <begin position="200"/>
        <end position="220"/>
    </location>
</feature>
<feature type="region of interest" description="Disordered" evidence="5">
    <location>
        <begin position="37"/>
        <end position="73"/>
    </location>
</feature>
<dbReference type="Pfam" id="PF00335">
    <property type="entry name" value="Tetraspanin"/>
    <property type="match status" value="1"/>
</dbReference>
<dbReference type="InterPro" id="IPR008952">
    <property type="entry name" value="Tetraspanin_EC2_sf"/>
</dbReference>